<evidence type="ECO:0000313" key="2">
    <source>
        <dbReference type="Proteomes" id="UP000317703"/>
    </source>
</evidence>
<proteinExistence type="predicted"/>
<evidence type="ECO:0000313" key="1">
    <source>
        <dbReference type="EMBL" id="QDJ96843.1"/>
    </source>
</evidence>
<keyword evidence="2" id="KW-1185">Reference proteome</keyword>
<gene>
    <name evidence="1" type="ORF">PS1_0084</name>
</gene>
<protein>
    <submittedName>
        <fullName evidence="1">Uncharacterized protein</fullName>
    </submittedName>
</protein>
<name>A0A514TV21_9CAUD</name>
<sequence length="182" mass="20817">MSKAHVPPVVEQNKTAVAQQQAVVEKMDTSVMVPTEKVPTTPATIYQNGIDNFVKFIKGEFKSASLQERSNYQCEFMGTIVQMLSIDSEEVTKVLNHFIGVILNNPVQFGQSEIFAPLYVVEKEKMKSADEILRYKQFMTFMVSLAKNAQNRQRFVANVDMRKLLSYFPKKAADNLQEYCFR</sequence>
<organism evidence="1 2">
    <name type="scientific">Aeromonas phage PS1</name>
    <dbReference type="NCBI Taxonomy" id="2591406"/>
    <lineage>
        <taxon>Viruses</taxon>
        <taxon>Duplodnaviria</taxon>
        <taxon>Heunggongvirae</taxon>
        <taxon>Uroviricota</taxon>
        <taxon>Caudoviricetes</taxon>
        <taxon>Chimalliviridae</taxon>
        <taxon>Ferozepurvirus</taxon>
        <taxon>Ferozepurvirus PS1</taxon>
    </lineage>
</organism>
<reference evidence="1" key="1">
    <citation type="submission" date="2019-06" db="EMBL/GenBank/DDBJ databases">
        <title>Complete genome sequence of Aeromonas hydrophila bacteriophage PS1.</title>
        <authorList>
            <person name="Rai S."/>
            <person name="Tyagi A."/>
            <person name="Kumar N."/>
            <person name="Singh N."/>
        </authorList>
    </citation>
    <scope>NUCLEOTIDE SEQUENCE [LARGE SCALE GENOMIC DNA]</scope>
</reference>
<dbReference type="EMBL" id="MN032614">
    <property type="protein sequence ID" value="QDJ96843.1"/>
    <property type="molecule type" value="Genomic_DNA"/>
</dbReference>
<accession>A0A514TV21</accession>
<dbReference type="Proteomes" id="UP000317703">
    <property type="component" value="Segment"/>
</dbReference>